<dbReference type="Gene3D" id="3.40.395.10">
    <property type="entry name" value="Adenoviral Proteinase, Chain A"/>
    <property type="match status" value="1"/>
</dbReference>
<sequence>MRKVQVFGTVLEDKGSPIACEGNCEQQNSFEADMNFIENLVVKVSSDILSLTSVVKENSDTLKMLNANVNRLMKHMVDNETSKSNKHLTDTCTITYIAHPLKSSEKKESPMQFENADEIVGGLKFLHEEHKKVNVNKVYIPMNDRAVHWFLIVVDLEHKRVALLDSLPLNKSNDFRRELAKDLLRFYLQYYLVLHLQDCDEVEIELEYTFPQLIVDTLNDEERKCCELCWTLYMHKSSKDEIVYLNQEFGISATVREFISLFPMGRITDSVR</sequence>
<comment type="caution">
    <text evidence="5">The sequence shown here is derived from an EMBL/GenBank/DDBJ whole genome shotgun (WGS) entry which is preliminary data.</text>
</comment>
<accession>A0A9Q1JS19</accession>
<gene>
    <name evidence="5" type="ORF">Cgig2_017983</name>
</gene>
<dbReference type="OrthoDB" id="1434197at2759"/>
<feature type="domain" description="Ubiquitin-like protease family profile" evidence="4">
    <location>
        <begin position="71"/>
        <end position="206"/>
    </location>
</feature>
<evidence type="ECO:0000256" key="3">
    <source>
        <dbReference type="ARBA" id="ARBA00022801"/>
    </source>
</evidence>
<keyword evidence="3" id="KW-0378">Hydrolase</keyword>
<evidence type="ECO:0000313" key="6">
    <source>
        <dbReference type="Proteomes" id="UP001153076"/>
    </source>
</evidence>
<proteinExistence type="inferred from homology"/>
<protein>
    <recommendedName>
        <fullName evidence="4">Ubiquitin-like protease family profile domain-containing protein</fullName>
    </recommendedName>
</protein>
<comment type="similarity">
    <text evidence="1">Belongs to the peptidase C48 family.</text>
</comment>
<name>A0A9Q1JS19_9CARY</name>
<evidence type="ECO:0000256" key="1">
    <source>
        <dbReference type="ARBA" id="ARBA00005234"/>
    </source>
</evidence>
<dbReference type="GO" id="GO:0008234">
    <property type="term" value="F:cysteine-type peptidase activity"/>
    <property type="evidence" value="ECO:0007669"/>
    <property type="project" value="InterPro"/>
</dbReference>
<dbReference type="GO" id="GO:0006508">
    <property type="term" value="P:proteolysis"/>
    <property type="evidence" value="ECO:0007669"/>
    <property type="project" value="UniProtKB-KW"/>
</dbReference>
<dbReference type="AlphaFoldDB" id="A0A9Q1JS19"/>
<dbReference type="SUPFAM" id="SSF54001">
    <property type="entry name" value="Cysteine proteinases"/>
    <property type="match status" value="1"/>
</dbReference>
<evidence type="ECO:0000259" key="4">
    <source>
        <dbReference type="Pfam" id="PF02902"/>
    </source>
</evidence>
<keyword evidence="6" id="KW-1185">Reference proteome</keyword>
<reference evidence="5" key="1">
    <citation type="submission" date="2022-04" db="EMBL/GenBank/DDBJ databases">
        <title>Carnegiea gigantea Genome sequencing and assembly v2.</title>
        <authorList>
            <person name="Copetti D."/>
            <person name="Sanderson M.J."/>
            <person name="Burquez A."/>
            <person name="Wojciechowski M.F."/>
        </authorList>
    </citation>
    <scope>NUCLEOTIDE SEQUENCE</scope>
    <source>
        <strain evidence="5">SGP5-SGP5p</strain>
        <tissue evidence="5">Aerial part</tissue>
    </source>
</reference>
<dbReference type="Proteomes" id="UP001153076">
    <property type="component" value="Unassembled WGS sequence"/>
</dbReference>
<dbReference type="InterPro" id="IPR038765">
    <property type="entry name" value="Papain-like_cys_pep_sf"/>
</dbReference>
<dbReference type="Pfam" id="PF02902">
    <property type="entry name" value="Peptidase_C48"/>
    <property type="match status" value="1"/>
</dbReference>
<evidence type="ECO:0000313" key="5">
    <source>
        <dbReference type="EMBL" id="KAJ8429933.1"/>
    </source>
</evidence>
<evidence type="ECO:0000256" key="2">
    <source>
        <dbReference type="ARBA" id="ARBA00022670"/>
    </source>
</evidence>
<dbReference type="EMBL" id="JAKOGI010000844">
    <property type="protein sequence ID" value="KAJ8429933.1"/>
    <property type="molecule type" value="Genomic_DNA"/>
</dbReference>
<organism evidence="5 6">
    <name type="scientific">Carnegiea gigantea</name>
    <dbReference type="NCBI Taxonomy" id="171969"/>
    <lineage>
        <taxon>Eukaryota</taxon>
        <taxon>Viridiplantae</taxon>
        <taxon>Streptophyta</taxon>
        <taxon>Embryophyta</taxon>
        <taxon>Tracheophyta</taxon>
        <taxon>Spermatophyta</taxon>
        <taxon>Magnoliopsida</taxon>
        <taxon>eudicotyledons</taxon>
        <taxon>Gunneridae</taxon>
        <taxon>Pentapetalae</taxon>
        <taxon>Caryophyllales</taxon>
        <taxon>Cactineae</taxon>
        <taxon>Cactaceae</taxon>
        <taxon>Cactoideae</taxon>
        <taxon>Echinocereeae</taxon>
        <taxon>Carnegiea</taxon>
    </lineage>
</organism>
<dbReference type="InterPro" id="IPR003653">
    <property type="entry name" value="Peptidase_C48_C"/>
</dbReference>
<keyword evidence="2" id="KW-0645">Protease</keyword>